<evidence type="ECO:0000259" key="1">
    <source>
        <dbReference type="SMART" id="SM00507"/>
    </source>
</evidence>
<keyword evidence="2" id="KW-0378">Hydrolase</keyword>
<dbReference type="SMART" id="SM00507">
    <property type="entry name" value="HNHc"/>
    <property type="match status" value="1"/>
</dbReference>
<proteinExistence type="predicted"/>
<dbReference type="EMBL" id="BK015338">
    <property type="protein sequence ID" value="DAE02012.1"/>
    <property type="molecule type" value="Genomic_DNA"/>
</dbReference>
<reference evidence="2" key="1">
    <citation type="journal article" date="2021" name="Proc. Natl. Acad. Sci. U.S.A.">
        <title>A Catalog of Tens of Thousands of Viruses from Human Metagenomes Reveals Hidden Associations with Chronic Diseases.</title>
        <authorList>
            <person name="Tisza M.J."/>
            <person name="Buck C.B."/>
        </authorList>
    </citation>
    <scope>NUCLEOTIDE SEQUENCE</scope>
    <source>
        <strain evidence="2">Ctiam3</strain>
    </source>
</reference>
<dbReference type="Gene3D" id="1.10.30.50">
    <property type="match status" value="1"/>
</dbReference>
<dbReference type="GO" id="GO:0008270">
    <property type="term" value="F:zinc ion binding"/>
    <property type="evidence" value="ECO:0007669"/>
    <property type="project" value="InterPro"/>
</dbReference>
<dbReference type="GO" id="GO:0003676">
    <property type="term" value="F:nucleic acid binding"/>
    <property type="evidence" value="ECO:0007669"/>
    <property type="project" value="InterPro"/>
</dbReference>
<evidence type="ECO:0000313" key="2">
    <source>
        <dbReference type="EMBL" id="DAE02012.1"/>
    </source>
</evidence>
<keyword evidence="2" id="KW-0255">Endonuclease</keyword>
<sequence>MLIKMSEGIFKNFYNSRRWRRCAKAYAQSKLYICERCGGYKTGTKDDGTRQRWVVHHKKPMDAVTIQDDNLAYGWDNLMFLCIECHNAIHHEMETYSKHQALTSGAKLLRGRRREVSFDENGDVIVVQDIDNTDENTPP</sequence>
<feature type="domain" description="HNH nuclease" evidence="1">
    <location>
        <begin position="24"/>
        <end position="87"/>
    </location>
</feature>
<protein>
    <submittedName>
        <fullName evidence="2">HNH endonuclease bacteriophage, HNH Endonuclease, DNA.52A</fullName>
    </submittedName>
</protein>
<name>A0A8S5P747_9CAUD</name>
<accession>A0A8S5P747</accession>
<dbReference type="GO" id="GO:0004519">
    <property type="term" value="F:endonuclease activity"/>
    <property type="evidence" value="ECO:0007669"/>
    <property type="project" value="UniProtKB-KW"/>
</dbReference>
<organism evidence="2">
    <name type="scientific">Siphoviridae sp. ctiam3</name>
    <dbReference type="NCBI Taxonomy" id="2825624"/>
    <lineage>
        <taxon>Viruses</taxon>
        <taxon>Duplodnaviria</taxon>
        <taxon>Heunggongvirae</taxon>
        <taxon>Uroviricota</taxon>
        <taxon>Caudoviricetes</taxon>
    </lineage>
</organism>
<keyword evidence="2" id="KW-0540">Nuclease</keyword>
<dbReference type="InterPro" id="IPR002711">
    <property type="entry name" value="HNH"/>
</dbReference>
<dbReference type="InterPro" id="IPR003615">
    <property type="entry name" value="HNH_nuc"/>
</dbReference>
<dbReference type="CDD" id="cd00085">
    <property type="entry name" value="HNHc"/>
    <property type="match status" value="1"/>
</dbReference>
<dbReference type="Pfam" id="PF01844">
    <property type="entry name" value="HNH"/>
    <property type="match status" value="1"/>
</dbReference>